<dbReference type="SMART" id="SM00408">
    <property type="entry name" value="IGc2"/>
    <property type="match status" value="3"/>
</dbReference>
<dbReference type="Gene3D" id="2.60.40.10">
    <property type="entry name" value="Immunoglobulins"/>
    <property type="match status" value="5"/>
</dbReference>
<dbReference type="InterPro" id="IPR003599">
    <property type="entry name" value="Ig_sub"/>
</dbReference>
<feature type="region of interest" description="Disordered" evidence="2">
    <location>
        <begin position="526"/>
        <end position="594"/>
    </location>
</feature>
<feature type="compositionally biased region" description="Low complexity" evidence="2">
    <location>
        <begin position="100"/>
        <end position="120"/>
    </location>
</feature>
<feature type="domain" description="Ig-like" evidence="3">
    <location>
        <begin position="4"/>
        <end position="89"/>
    </location>
</feature>
<feature type="domain" description="Ig-like" evidence="3">
    <location>
        <begin position="238"/>
        <end position="312"/>
    </location>
</feature>
<keyword evidence="5" id="KW-1185">Reference proteome</keyword>
<evidence type="ECO:0000259" key="3">
    <source>
        <dbReference type="PROSITE" id="PS50835"/>
    </source>
</evidence>
<evidence type="ECO:0000313" key="5">
    <source>
        <dbReference type="Proteomes" id="UP000678499"/>
    </source>
</evidence>
<dbReference type="InterPro" id="IPR050964">
    <property type="entry name" value="Striated_Muscle_Regulatory"/>
</dbReference>
<dbReference type="OrthoDB" id="6070751at2759"/>
<feature type="compositionally biased region" description="Polar residues" evidence="2">
    <location>
        <begin position="550"/>
        <end position="565"/>
    </location>
</feature>
<accession>A0A7R9BGQ0</accession>
<dbReference type="AlphaFoldDB" id="A0A7R9BGQ0"/>
<reference evidence="4" key="1">
    <citation type="submission" date="2020-11" db="EMBL/GenBank/DDBJ databases">
        <authorList>
            <person name="Tran Van P."/>
        </authorList>
    </citation>
    <scope>NUCLEOTIDE SEQUENCE</scope>
</reference>
<proteinExistence type="predicted"/>
<dbReference type="Proteomes" id="UP000678499">
    <property type="component" value="Unassembled WGS sequence"/>
</dbReference>
<dbReference type="InterPro" id="IPR036179">
    <property type="entry name" value="Ig-like_dom_sf"/>
</dbReference>
<evidence type="ECO:0000256" key="1">
    <source>
        <dbReference type="ARBA" id="ARBA00022737"/>
    </source>
</evidence>
<dbReference type="SMART" id="SM00409">
    <property type="entry name" value="IG"/>
    <property type="match status" value="4"/>
</dbReference>
<dbReference type="InterPro" id="IPR013098">
    <property type="entry name" value="Ig_I-set"/>
</dbReference>
<protein>
    <recommendedName>
        <fullName evidence="3">Ig-like domain-containing protein</fullName>
    </recommendedName>
</protein>
<dbReference type="PROSITE" id="PS50835">
    <property type="entry name" value="IG_LIKE"/>
    <property type="match status" value="4"/>
</dbReference>
<feature type="domain" description="Ig-like" evidence="3">
    <location>
        <begin position="343"/>
        <end position="435"/>
    </location>
</feature>
<dbReference type="SUPFAM" id="SSF48726">
    <property type="entry name" value="Immunoglobulin"/>
    <property type="match status" value="5"/>
</dbReference>
<dbReference type="EMBL" id="CAJPEX010000212">
    <property type="protein sequence ID" value="CAG0914304.1"/>
    <property type="molecule type" value="Genomic_DNA"/>
</dbReference>
<dbReference type="Pfam" id="PF07679">
    <property type="entry name" value="I-set"/>
    <property type="match status" value="4"/>
</dbReference>
<gene>
    <name evidence="4" type="ORF">NMOB1V02_LOCUS2004</name>
</gene>
<evidence type="ECO:0000256" key="2">
    <source>
        <dbReference type="SAM" id="MobiDB-lite"/>
    </source>
</evidence>
<sequence length="722" mass="79180">MKKPEFLEELQALLTEAGTVSLECKCVGVPTPVLKWYKDGKEIKPGDVFALSHRRDGDGPDDESQLGTYTCQAVNCMGIATSTSRVRVTGKSGSQEGNLGPRPRSSRRSPGSRQTPQRSPTPAGPPPELLESLTNQRVKVGEPLFLQAKAISPAEPRATWYHRENPVESSEKYRMSIFTVEHAGEDGAKFSAFALRIDVLPAEVGDEGDWKCEIHNDGGKVDTTCNVRLAVPKNYRPPRFLEELKAMLTEEGLVSFECKVVGFPTPTLRWYKDGHELKPGDVYQLSGTNSLGHYACVAKNCMGIARSEAELTIADIEAQLTEEEMKEAVATVSATTTTGPAEPPVFKVGLRDVEAKLSELLQLTVQVDVSRFQPKQVIWYHEGEEIIPSGKFSVFQEVDGIFQLEVSSAEINDQGTWKCAAVNDIGERTTSCHVAMTIPKHYKKPRFLEPLRAVLSEEGTVIGVPQPILKWFKDNEELRAGDIHRIMSGQDGTCCLGTYTCVASNCMGSASSSAALLGFEERLPPRELEPEQPAGKRPSIDDHIRVTRHPSLSTINEERSSQIGTGSFYETPMSDISSSATHDGAPEDEEKAELSVSIDGRDVSVSVSLYETPDISELDAQKIVEIFADELSEYISAKEVINLSPLRFVKEVATSGNILMEATVVDMPGHWSAPAVTISEFTQCADDLCTEADIDELSAMEAIMIEDVRANQLFDTMNTLND</sequence>
<dbReference type="InterPro" id="IPR013783">
    <property type="entry name" value="Ig-like_fold"/>
</dbReference>
<name>A0A7R9BGQ0_9CRUS</name>
<keyword evidence="1" id="KW-0677">Repeat</keyword>
<evidence type="ECO:0000313" key="4">
    <source>
        <dbReference type="EMBL" id="CAD7274152.1"/>
    </source>
</evidence>
<feature type="region of interest" description="Disordered" evidence="2">
    <location>
        <begin position="85"/>
        <end position="130"/>
    </location>
</feature>
<dbReference type="InterPro" id="IPR003598">
    <property type="entry name" value="Ig_sub2"/>
</dbReference>
<dbReference type="EMBL" id="OA882249">
    <property type="protein sequence ID" value="CAD7274152.1"/>
    <property type="molecule type" value="Genomic_DNA"/>
</dbReference>
<feature type="domain" description="Ig-like" evidence="3">
    <location>
        <begin position="127"/>
        <end position="228"/>
    </location>
</feature>
<feature type="compositionally biased region" description="Polar residues" evidence="2">
    <location>
        <begin position="85"/>
        <end position="97"/>
    </location>
</feature>
<organism evidence="4">
    <name type="scientific">Notodromas monacha</name>
    <dbReference type="NCBI Taxonomy" id="399045"/>
    <lineage>
        <taxon>Eukaryota</taxon>
        <taxon>Metazoa</taxon>
        <taxon>Ecdysozoa</taxon>
        <taxon>Arthropoda</taxon>
        <taxon>Crustacea</taxon>
        <taxon>Oligostraca</taxon>
        <taxon>Ostracoda</taxon>
        <taxon>Podocopa</taxon>
        <taxon>Podocopida</taxon>
        <taxon>Cypridocopina</taxon>
        <taxon>Cypridoidea</taxon>
        <taxon>Cyprididae</taxon>
        <taxon>Notodromas</taxon>
    </lineage>
</organism>
<dbReference type="PANTHER" id="PTHR13817">
    <property type="entry name" value="TITIN"/>
    <property type="match status" value="1"/>
</dbReference>
<dbReference type="PANTHER" id="PTHR13817:SF171">
    <property type="entry name" value="STRETCHIN-MLCK, ISOFORM U"/>
    <property type="match status" value="1"/>
</dbReference>
<dbReference type="InterPro" id="IPR007110">
    <property type="entry name" value="Ig-like_dom"/>
</dbReference>